<dbReference type="EMBL" id="AP009240">
    <property type="protein sequence ID" value="BAG76304.1"/>
    <property type="molecule type" value="Genomic_DNA"/>
</dbReference>
<protein>
    <submittedName>
        <fullName evidence="1">Uncharacterized protein</fullName>
    </submittedName>
</protein>
<gene>
    <name evidence="1" type="ordered locus">ECSE_0779</name>
</gene>
<organism evidence="1 2">
    <name type="scientific">Escherichia coli (strain SE11)</name>
    <dbReference type="NCBI Taxonomy" id="409438"/>
    <lineage>
        <taxon>Bacteria</taxon>
        <taxon>Pseudomonadati</taxon>
        <taxon>Pseudomonadota</taxon>
        <taxon>Gammaproteobacteria</taxon>
        <taxon>Enterobacterales</taxon>
        <taxon>Enterobacteriaceae</taxon>
        <taxon>Escherichia</taxon>
    </lineage>
</organism>
<dbReference type="KEGG" id="ecy:ECSE_0779"/>
<dbReference type="Proteomes" id="UP000008199">
    <property type="component" value="Chromosome"/>
</dbReference>
<accession>A0A979H153</accession>
<evidence type="ECO:0000313" key="1">
    <source>
        <dbReference type="EMBL" id="BAG76304.1"/>
    </source>
</evidence>
<dbReference type="AlphaFoldDB" id="A0A979H153"/>
<sequence>MLLYQPFKVSLAPYYVRLPELKFAFAHQPGFTRLLFGSPLCERGENLGTELWALAGKGSIDDE</sequence>
<evidence type="ECO:0000313" key="2">
    <source>
        <dbReference type="Proteomes" id="UP000008199"/>
    </source>
</evidence>
<reference evidence="1 2" key="1">
    <citation type="journal article" date="2008" name="DNA Res.">
        <title>Complete genome sequence and comparative analysis of the wild-type commensal Escherichia coli strain SE11 isolated from a healthy adult.</title>
        <authorList>
            <person name="Oshima K."/>
            <person name="Toh H."/>
            <person name="Ogura Y."/>
            <person name="Sasamoto H."/>
            <person name="Morita H."/>
            <person name="Park S.-H."/>
            <person name="Ooka T."/>
            <person name="Iyoda S."/>
            <person name="Taylor T.D."/>
            <person name="Hayashi T."/>
            <person name="Itoh K."/>
            <person name="Hattori M."/>
        </authorList>
    </citation>
    <scope>NUCLEOTIDE SEQUENCE [LARGE SCALE GENOMIC DNA]</scope>
    <source>
        <strain evidence="1 2">SE11</strain>
    </source>
</reference>
<name>A0A979H153_ECOSE</name>
<proteinExistence type="predicted"/>